<evidence type="ECO:0000259" key="11">
    <source>
        <dbReference type="Pfam" id="PF26002"/>
    </source>
</evidence>
<evidence type="ECO:0000256" key="2">
    <source>
        <dbReference type="ARBA" id="ARBA00009477"/>
    </source>
</evidence>
<keyword evidence="5 9" id="KW-0997">Cell inner membrane</keyword>
<dbReference type="GO" id="GO:0005886">
    <property type="term" value="C:plasma membrane"/>
    <property type="evidence" value="ECO:0007669"/>
    <property type="project" value="UniProtKB-SubCell"/>
</dbReference>
<keyword evidence="4 9" id="KW-1003">Cell membrane</keyword>
<comment type="similarity">
    <text evidence="2 9">Belongs to the membrane fusion protein (MFP) (TC 8.A.1) family.</text>
</comment>
<dbReference type="EMBL" id="JAAIKB010000019">
    <property type="protein sequence ID" value="NGM23765.1"/>
    <property type="molecule type" value="Genomic_DNA"/>
</dbReference>
<dbReference type="PANTHER" id="PTHR30386:SF26">
    <property type="entry name" value="TRANSPORT PROTEIN COMB"/>
    <property type="match status" value="1"/>
</dbReference>
<feature type="domain" description="AprE-like beta-barrel" evidence="11">
    <location>
        <begin position="320"/>
        <end position="422"/>
    </location>
</feature>
<feature type="coiled-coil region" evidence="10">
    <location>
        <begin position="215"/>
        <end position="249"/>
    </location>
</feature>
<evidence type="ECO:0000256" key="5">
    <source>
        <dbReference type="ARBA" id="ARBA00022519"/>
    </source>
</evidence>
<dbReference type="GO" id="GO:0015031">
    <property type="term" value="P:protein transport"/>
    <property type="evidence" value="ECO:0007669"/>
    <property type="project" value="InterPro"/>
</dbReference>
<dbReference type="InterPro" id="IPR058982">
    <property type="entry name" value="Beta-barrel_AprE"/>
</dbReference>
<dbReference type="AlphaFoldDB" id="A0A6M1LTH0"/>
<dbReference type="Gene3D" id="2.40.50.100">
    <property type="match status" value="1"/>
</dbReference>
<dbReference type="PRINTS" id="PR01490">
    <property type="entry name" value="RTXTOXIND"/>
</dbReference>
<keyword evidence="13" id="KW-1185">Reference proteome</keyword>
<proteinExistence type="inferred from homology"/>
<keyword evidence="10" id="KW-0175">Coiled coil</keyword>
<comment type="subcellular location">
    <subcellularLocation>
        <location evidence="1 9">Cell inner membrane</location>
        <topology evidence="1 9">Single-pass membrane protein</topology>
    </subcellularLocation>
</comment>
<organism evidence="12 13">
    <name type="scientific">Falsiroseomonas algicola</name>
    <dbReference type="NCBI Taxonomy" id="2716930"/>
    <lineage>
        <taxon>Bacteria</taxon>
        <taxon>Pseudomonadati</taxon>
        <taxon>Pseudomonadota</taxon>
        <taxon>Alphaproteobacteria</taxon>
        <taxon>Acetobacterales</taxon>
        <taxon>Roseomonadaceae</taxon>
        <taxon>Falsiroseomonas</taxon>
    </lineage>
</organism>
<comment type="caution">
    <text evidence="12">The sequence shown here is derived from an EMBL/GenBank/DDBJ whole genome shotgun (WGS) entry which is preliminary data.</text>
</comment>
<dbReference type="NCBIfam" id="TIGR01843">
    <property type="entry name" value="type_I_hlyD"/>
    <property type="match status" value="1"/>
</dbReference>
<name>A0A6M1LTH0_9PROT</name>
<evidence type="ECO:0000256" key="4">
    <source>
        <dbReference type="ARBA" id="ARBA00022475"/>
    </source>
</evidence>
<dbReference type="RefSeq" id="WP_164697681.1">
    <property type="nucleotide sequence ID" value="NZ_JAAIKB010000019.1"/>
</dbReference>
<evidence type="ECO:0000256" key="6">
    <source>
        <dbReference type="ARBA" id="ARBA00022692"/>
    </source>
</evidence>
<dbReference type="PANTHER" id="PTHR30386">
    <property type="entry name" value="MEMBRANE FUSION SUBUNIT OF EMRAB-TOLC MULTIDRUG EFFLUX PUMP"/>
    <property type="match status" value="1"/>
</dbReference>
<evidence type="ECO:0000256" key="7">
    <source>
        <dbReference type="ARBA" id="ARBA00022989"/>
    </source>
</evidence>
<dbReference type="InterPro" id="IPR010129">
    <property type="entry name" value="T1SS_HlyD"/>
</dbReference>
<dbReference type="Pfam" id="PF26002">
    <property type="entry name" value="Beta-barrel_AprE"/>
    <property type="match status" value="1"/>
</dbReference>
<dbReference type="Proteomes" id="UP000475385">
    <property type="component" value="Unassembled WGS sequence"/>
</dbReference>
<evidence type="ECO:0000256" key="9">
    <source>
        <dbReference type="RuleBase" id="RU365093"/>
    </source>
</evidence>
<evidence type="ECO:0000256" key="1">
    <source>
        <dbReference type="ARBA" id="ARBA00004377"/>
    </source>
</evidence>
<evidence type="ECO:0000256" key="3">
    <source>
        <dbReference type="ARBA" id="ARBA00022448"/>
    </source>
</evidence>
<dbReference type="Gene3D" id="2.40.30.170">
    <property type="match status" value="1"/>
</dbReference>
<keyword evidence="8" id="KW-0472">Membrane</keyword>
<evidence type="ECO:0000313" key="13">
    <source>
        <dbReference type="Proteomes" id="UP000475385"/>
    </source>
</evidence>
<keyword evidence="3 9" id="KW-0813">Transport</keyword>
<evidence type="ECO:0000256" key="8">
    <source>
        <dbReference type="ARBA" id="ARBA00023136"/>
    </source>
</evidence>
<protein>
    <recommendedName>
        <fullName evidence="9">Membrane fusion protein (MFP) family protein</fullName>
    </recommendedName>
</protein>
<evidence type="ECO:0000313" key="12">
    <source>
        <dbReference type="EMBL" id="NGM23765.1"/>
    </source>
</evidence>
<sequence>MIADALAFQDELDQVIAEPPPPWLRGPHLLAMLLLVSMFGISALLRTDIVVMGQGRLLTDSPPIILQSLERSVIREIRVRPGDAVRQGDVLVVLDSTFARADREALLIQQRRLQAEQARIEAELAGLPYPAGVRGADHALQALLHAQRQAQYNARLQGFDEQIGGLEVALRSAQDSAGTLAQQLSIAVDVERARSRLLEEQVGSRLQYWGARNQRLQAEREHRETLSRIAELRHQLQALQATRQGFADEWRRQVLEDSVRVIGERARVEEALAKASLVDSMTVLAAPADGIVLEVVRRAAGSVTREAEPLVSIIPDGVPLIAEIGIASSDVGHVRAGADVVLKVDAFPFQRHGHVSGTLRSLSLASFSQGAQGVPGEPEAPVAANGSGAFHRARVEITAQQLVDLPPGARLLPGMTLTAEVMAGTRSVLSYFLNPVLRGFREAAREP</sequence>
<reference evidence="12 13" key="1">
    <citation type="submission" date="2020-03" db="EMBL/GenBank/DDBJ databases">
        <title>Roseomonas stagni sp. nov., isolated from pond water in Japan.</title>
        <authorList>
            <person name="Furuhata K."/>
            <person name="Miyamoto H."/>
            <person name="Goto K."/>
        </authorList>
    </citation>
    <scope>NUCLEOTIDE SEQUENCE [LARGE SCALE GENOMIC DNA]</scope>
    <source>
        <strain evidence="12 13">PeD5</strain>
    </source>
</reference>
<gene>
    <name evidence="12" type="ORF">G3576_27400</name>
</gene>
<keyword evidence="6" id="KW-0812">Transmembrane</keyword>
<keyword evidence="7" id="KW-1133">Transmembrane helix</keyword>
<dbReference type="InterPro" id="IPR050739">
    <property type="entry name" value="MFP"/>
</dbReference>
<accession>A0A6M1LTH0</accession>
<evidence type="ECO:0000256" key="10">
    <source>
        <dbReference type="SAM" id="Coils"/>
    </source>
</evidence>